<dbReference type="Pfam" id="PF09593">
    <property type="entry name" value="Pathogen_betaC1"/>
    <property type="match status" value="1"/>
</dbReference>
<dbReference type="InterPro" id="IPR018583">
    <property type="entry name" value="CLCuD_DNA-betaC1"/>
</dbReference>
<sequence length="118" mass="13529">MTIKYNNMKGLEFIIDVKLQEDTSIIVRIELASTKSPALAKKTFMIPYRHNGIIPPFDFNSLEEGIKNCLKIMYKESTIGDFRQEDMVQVIDIIMMEEAPVEDIDVGDAYDVFMNSDV</sequence>
<organism evidence="2">
    <name type="scientific">Tomato leaf curl China betasatellite</name>
    <dbReference type="NCBI Taxonomy" id="278069"/>
    <lineage>
        <taxon>Viruses</taxon>
        <taxon>Viruses incertae sedis</taxon>
        <taxon>Tolecusatellitidae</taxon>
        <taxon>Betasatellite</taxon>
        <taxon>Betasatellite solanichinaense</taxon>
    </lineage>
</organism>
<evidence type="ECO:0000259" key="1">
    <source>
        <dbReference type="Pfam" id="PF09593"/>
    </source>
</evidence>
<dbReference type="EMBL" id="KT995473">
    <property type="protein sequence ID" value="ANA50876.1"/>
    <property type="molecule type" value="Genomic_DNA"/>
</dbReference>
<gene>
    <name evidence="2" type="primary">C1</name>
</gene>
<feature type="domain" description="Cotton leaf-curl disease DNA-betaC1" evidence="1">
    <location>
        <begin position="2"/>
        <end position="118"/>
    </location>
</feature>
<accession>A0A160CCV9</accession>
<name>A0A160CCV9_9VIRU</name>
<protein>
    <submittedName>
        <fullName evidence="2">C1 protein</fullName>
    </submittedName>
</protein>
<evidence type="ECO:0000313" key="2">
    <source>
        <dbReference type="EMBL" id="ANA50876.1"/>
    </source>
</evidence>
<reference evidence="2" key="1">
    <citation type="submission" date="2015-11" db="EMBL/GenBank/DDBJ databases">
        <title>Identification of a novel begomovirus associated with betasatellites infecting tomato in China.</title>
        <authorList>
            <person name="Zhao L.L."/>
            <person name="Ding M."/>
            <person name="Yin Y.Y."/>
            <person name="Zhang X.Y."/>
            <person name="Zhang Z.K."/>
        </authorList>
    </citation>
    <scope>NUCLEOTIDE SEQUENCE</scope>
    <source>
        <strain evidence="2">Y4536</strain>
    </source>
</reference>
<proteinExistence type="predicted"/>